<dbReference type="Gene3D" id="2.40.50.140">
    <property type="entry name" value="Nucleic acid-binding proteins"/>
    <property type="match status" value="1"/>
</dbReference>
<dbReference type="GO" id="GO:0016887">
    <property type="term" value="F:ATP hydrolysis activity"/>
    <property type="evidence" value="ECO:0007669"/>
    <property type="project" value="InterPro"/>
</dbReference>
<evidence type="ECO:0000256" key="4">
    <source>
        <dbReference type="ARBA" id="ARBA00022840"/>
    </source>
</evidence>
<evidence type="ECO:0000256" key="1">
    <source>
        <dbReference type="ARBA" id="ARBA00022448"/>
    </source>
</evidence>
<name>A0A5K8AF11_9BACT</name>
<dbReference type="SUPFAM" id="SSF50331">
    <property type="entry name" value="MOP-like"/>
    <property type="match status" value="1"/>
</dbReference>
<keyword evidence="3" id="KW-0547">Nucleotide-binding</keyword>
<dbReference type="PROSITE" id="PS50893">
    <property type="entry name" value="ABC_TRANSPORTER_2"/>
    <property type="match status" value="1"/>
</dbReference>
<keyword evidence="4 8" id="KW-0067">ATP-binding</keyword>
<keyword evidence="9" id="KW-1185">Reference proteome</keyword>
<evidence type="ECO:0000256" key="6">
    <source>
        <dbReference type="ARBA" id="ARBA00023136"/>
    </source>
</evidence>
<dbReference type="InterPro" id="IPR047641">
    <property type="entry name" value="ABC_transpr_MalK/UgpC-like"/>
</dbReference>
<dbReference type="Proteomes" id="UP000422108">
    <property type="component" value="Chromosome"/>
</dbReference>
<evidence type="ECO:0000259" key="7">
    <source>
        <dbReference type="PROSITE" id="PS50893"/>
    </source>
</evidence>
<evidence type="ECO:0000256" key="5">
    <source>
        <dbReference type="ARBA" id="ARBA00022967"/>
    </source>
</evidence>
<protein>
    <submittedName>
        <fullName evidence="8">Sugar ABC transporter ATP-binding protein</fullName>
    </submittedName>
</protein>
<evidence type="ECO:0000256" key="2">
    <source>
        <dbReference type="ARBA" id="ARBA00022475"/>
    </source>
</evidence>
<reference evidence="8 9" key="1">
    <citation type="submission" date="2019-11" db="EMBL/GenBank/DDBJ databases">
        <title>Comparative genomics of hydrocarbon-degrading Desulfosarcina strains.</title>
        <authorList>
            <person name="Watanabe M."/>
            <person name="Kojima H."/>
            <person name="Fukui M."/>
        </authorList>
    </citation>
    <scope>NUCLEOTIDE SEQUENCE [LARGE SCALE GENOMIC DNA]</scope>
    <source>
        <strain evidence="9">oXyS1</strain>
    </source>
</reference>
<sequence length="376" mass="41186">MMEKQQPALKKNQAILEVQALSKSFHGTTALDRASFTVPEASLTVILGPAGAGKTTTLRLIAGLDRPDNGRVLLAGRDVGKWEPKDRNIAMIFDTLALYPNKTGYENIASPLKIRRLPKDEIEVRVIEMARTLKVSRLLDRLPKTMSGGERQRIALGRALIRTPTLFLLDEPLSSLDAMLRIELRAELKRLQRELGYTFLMATPDFNEALAVADTVIMLHSGRVVQISRPQELYDQPLDRDIASFVGAPQINLIDARYEPNASGGVMHAAAAGLPVPAHLKQALGDAPCDFVLGIRPENLKLTALEDAPISASLVDIEPLGLKSVLTVQNNAAQLRLHVESAMVRRFDAGRPLGIEPVNPTRLLAFDRQSGQLLNA</sequence>
<dbReference type="GO" id="GO:0140359">
    <property type="term" value="F:ABC-type transporter activity"/>
    <property type="evidence" value="ECO:0007669"/>
    <property type="project" value="UniProtKB-ARBA"/>
</dbReference>
<dbReference type="PROSITE" id="PS00211">
    <property type="entry name" value="ABC_TRANSPORTER_1"/>
    <property type="match status" value="1"/>
</dbReference>
<dbReference type="InterPro" id="IPR008995">
    <property type="entry name" value="Mo/tungstate-bd_C_term_dom"/>
</dbReference>
<dbReference type="FunFam" id="3.40.50.300:FF:000042">
    <property type="entry name" value="Maltose/maltodextrin ABC transporter, ATP-binding protein"/>
    <property type="match status" value="1"/>
</dbReference>
<evidence type="ECO:0000313" key="8">
    <source>
        <dbReference type="EMBL" id="BBO91235.1"/>
    </source>
</evidence>
<dbReference type="GO" id="GO:0005524">
    <property type="term" value="F:ATP binding"/>
    <property type="evidence" value="ECO:0007669"/>
    <property type="project" value="UniProtKB-KW"/>
</dbReference>
<evidence type="ECO:0000313" key="9">
    <source>
        <dbReference type="Proteomes" id="UP000422108"/>
    </source>
</evidence>
<dbReference type="EMBL" id="AP021879">
    <property type="protein sequence ID" value="BBO91235.1"/>
    <property type="molecule type" value="Genomic_DNA"/>
</dbReference>
<gene>
    <name evidence="8" type="ORF">DSCOOX_44150</name>
</gene>
<dbReference type="Gene3D" id="3.40.50.300">
    <property type="entry name" value="P-loop containing nucleotide triphosphate hydrolases"/>
    <property type="match status" value="1"/>
</dbReference>
<dbReference type="InterPro" id="IPR012340">
    <property type="entry name" value="NA-bd_OB-fold"/>
</dbReference>
<evidence type="ECO:0000256" key="3">
    <source>
        <dbReference type="ARBA" id="ARBA00022741"/>
    </source>
</evidence>
<accession>A0A5K8AF11</accession>
<dbReference type="SUPFAM" id="SSF52540">
    <property type="entry name" value="P-loop containing nucleoside triphosphate hydrolases"/>
    <property type="match status" value="1"/>
</dbReference>
<keyword evidence="6" id="KW-0472">Membrane</keyword>
<dbReference type="InterPro" id="IPR027417">
    <property type="entry name" value="P-loop_NTPase"/>
</dbReference>
<keyword evidence="2" id="KW-1003">Cell membrane</keyword>
<dbReference type="Gene3D" id="2.40.50.100">
    <property type="match status" value="1"/>
</dbReference>
<dbReference type="SMART" id="SM00382">
    <property type="entry name" value="AAA"/>
    <property type="match status" value="1"/>
</dbReference>
<dbReference type="GO" id="GO:0055052">
    <property type="term" value="C:ATP-binding cassette (ABC) transporter complex, substrate-binding subunit-containing"/>
    <property type="evidence" value="ECO:0007669"/>
    <property type="project" value="TreeGrafter"/>
</dbReference>
<dbReference type="Pfam" id="PF00005">
    <property type="entry name" value="ABC_tran"/>
    <property type="match status" value="1"/>
</dbReference>
<dbReference type="InterPro" id="IPR003593">
    <property type="entry name" value="AAA+_ATPase"/>
</dbReference>
<organism evidence="8 9">
    <name type="scientific">Desulfosarcina ovata subsp. ovata</name>
    <dbReference type="NCBI Taxonomy" id="2752305"/>
    <lineage>
        <taxon>Bacteria</taxon>
        <taxon>Pseudomonadati</taxon>
        <taxon>Thermodesulfobacteriota</taxon>
        <taxon>Desulfobacteria</taxon>
        <taxon>Desulfobacterales</taxon>
        <taxon>Desulfosarcinaceae</taxon>
        <taxon>Desulfosarcina</taxon>
    </lineage>
</organism>
<dbReference type="PANTHER" id="PTHR43875:SF15">
    <property type="entry name" value="TREHALOSE IMPORT ATP-BINDING PROTEIN SUGC"/>
    <property type="match status" value="1"/>
</dbReference>
<dbReference type="RefSeq" id="WP_197743368.1">
    <property type="nucleotide sequence ID" value="NZ_AP021879.1"/>
</dbReference>
<dbReference type="InterPro" id="IPR017871">
    <property type="entry name" value="ABC_transporter-like_CS"/>
</dbReference>
<dbReference type="InterPro" id="IPR003439">
    <property type="entry name" value="ABC_transporter-like_ATP-bd"/>
</dbReference>
<dbReference type="AlphaFoldDB" id="A0A5K8AF11"/>
<keyword evidence="1" id="KW-0813">Transport</keyword>
<dbReference type="PANTHER" id="PTHR43875">
    <property type="entry name" value="MALTODEXTRIN IMPORT ATP-BINDING PROTEIN MSMX"/>
    <property type="match status" value="1"/>
</dbReference>
<keyword evidence="5" id="KW-1278">Translocase</keyword>
<feature type="domain" description="ABC transporter" evidence="7">
    <location>
        <begin position="16"/>
        <end position="246"/>
    </location>
</feature>
<proteinExistence type="predicted"/>